<dbReference type="NCBIfam" id="NF005995">
    <property type="entry name" value="PRK08119.1"/>
    <property type="match status" value="1"/>
</dbReference>
<keyword evidence="5 6" id="KW-0472">Membrane</keyword>
<dbReference type="SUPFAM" id="SSF101801">
    <property type="entry name" value="Surface presentation of antigens (SPOA)"/>
    <property type="match status" value="1"/>
</dbReference>
<dbReference type="GO" id="GO:0071973">
    <property type="term" value="P:bacterial-type flagellum-dependent cell motility"/>
    <property type="evidence" value="ECO:0007669"/>
    <property type="project" value="UniProtKB-UniRule"/>
</dbReference>
<evidence type="ECO:0000259" key="8">
    <source>
        <dbReference type="Pfam" id="PF01052"/>
    </source>
</evidence>
<dbReference type="Pfam" id="PF04509">
    <property type="entry name" value="CheC"/>
    <property type="match status" value="2"/>
</dbReference>
<dbReference type="Gene3D" id="2.30.330.10">
    <property type="entry name" value="SpoA-like"/>
    <property type="match status" value="1"/>
</dbReference>
<feature type="domain" description="CheC-like protein" evidence="9">
    <location>
        <begin position="135"/>
        <end position="169"/>
    </location>
</feature>
<dbReference type="GO" id="GO:0003774">
    <property type="term" value="F:cytoskeletal motor activity"/>
    <property type="evidence" value="ECO:0007669"/>
    <property type="project" value="UniProtKB-UniRule"/>
</dbReference>
<feature type="region of interest" description="Disordered" evidence="7">
    <location>
        <begin position="241"/>
        <end position="303"/>
    </location>
</feature>
<dbReference type="PRINTS" id="PR00956">
    <property type="entry name" value="FLGMOTORFLIN"/>
</dbReference>
<evidence type="ECO:0000259" key="9">
    <source>
        <dbReference type="Pfam" id="PF04509"/>
    </source>
</evidence>
<evidence type="ECO:0000256" key="1">
    <source>
        <dbReference type="ARBA" id="ARBA00009226"/>
    </source>
</evidence>
<evidence type="ECO:0000256" key="2">
    <source>
        <dbReference type="ARBA" id="ARBA00022475"/>
    </source>
</evidence>
<dbReference type="InterPro" id="IPR001543">
    <property type="entry name" value="FliN-like_C"/>
</dbReference>
<dbReference type="InterPro" id="IPR012826">
    <property type="entry name" value="FliN"/>
</dbReference>
<protein>
    <recommendedName>
        <fullName evidence="6">Flagellar motor switch protein FliN</fullName>
    </recommendedName>
</protein>
<dbReference type="InterPro" id="IPR007597">
    <property type="entry name" value="CheC"/>
</dbReference>
<feature type="domain" description="Flagellar motor switch protein FliN-like C-terminal" evidence="8">
    <location>
        <begin position="328"/>
        <end position="397"/>
    </location>
</feature>
<dbReference type="Proteomes" id="UP000196475">
    <property type="component" value="Unassembled WGS sequence"/>
</dbReference>
<dbReference type="Gene3D" id="3.40.1550.10">
    <property type="entry name" value="CheC-like"/>
    <property type="match status" value="1"/>
</dbReference>
<keyword evidence="6" id="KW-0975">Bacterial flagellum</keyword>
<dbReference type="PANTHER" id="PTHR43484:SF1">
    <property type="entry name" value="FLAGELLAR MOTOR SWITCH PROTEIN FLIN"/>
    <property type="match status" value="1"/>
</dbReference>
<dbReference type="InterPro" id="IPR028976">
    <property type="entry name" value="CheC-like_sf"/>
</dbReference>
<keyword evidence="4 6" id="KW-0283">Flagellar rotation</keyword>
<dbReference type="InterPro" id="IPR001172">
    <property type="entry name" value="FliN_T3SS_HrcQb"/>
</dbReference>
<gene>
    <name evidence="10" type="ORF">BAA01_08240</name>
</gene>
<evidence type="ECO:0000313" key="10">
    <source>
        <dbReference type="EMBL" id="OUM88351.1"/>
    </source>
</evidence>
<dbReference type="SUPFAM" id="SSF103039">
    <property type="entry name" value="CheC-like"/>
    <property type="match status" value="1"/>
</dbReference>
<dbReference type="GO" id="GO:0005886">
    <property type="term" value="C:plasma membrane"/>
    <property type="evidence" value="ECO:0007669"/>
    <property type="project" value="UniProtKB-SubCell"/>
</dbReference>
<comment type="function">
    <text evidence="6">FliN is one of three proteins (FliG, FliN, FliM) that form the rotor-mounted switch complex (C ring), located at the base of the basal body. This complex interacts with the CheY and CheZ chemotaxis proteins, in addition to contacting components of the motor that determine the direction of flagellar rotation.</text>
</comment>
<evidence type="ECO:0000256" key="7">
    <source>
        <dbReference type="SAM" id="MobiDB-lite"/>
    </source>
</evidence>
<dbReference type="EMBL" id="LZRT01000062">
    <property type="protein sequence ID" value="OUM88351.1"/>
    <property type="molecule type" value="Genomic_DNA"/>
</dbReference>
<dbReference type="CDD" id="cd17907">
    <property type="entry name" value="FliY_FliN-Y"/>
    <property type="match status" value="1"/>
</dbReference>
<comment type="similarity">
    <text evidence="1 6">Belongs to the FliN/MopA/SpaO family.</text>
</comment>
<organism evidence="10 11">
    <name type="scientific">Bacillus thermozeamaize</name>
    <dbReference type="NCBI Taxonomy" id="230954"/>
    <lineage>
        <taxon>Bacteria</taxon>
        <taxon>Bacillati</taxon>
        <taxon>Bacillota</taxon>
        <taxon>Bacilli</taxon>
        <taxon>Bacillales</taxon>
        <taxon>Bacillaceae</taxon>
        <taxon>Bacillus</taxon>
    </lineage>
</organism>
<dbReference type="GO" id="GO:0006935">
    <property type="term" value="P:chemotaxis"/>
    <property type="evidence" value="ECO:0007669"/>
    <property type="project" value="UniProtKB-KW"/>
</dbReference>
<sequence>MSHDGILSQEEIDALLNQSGETSDSETLASEAQLTEVEIDALGEIGNISYGSSATALSTILSQRVEITTPQVQVISKERLLEEFNTPYVILQVEFTEGLLGKNLMVLKIRDALVIANIMMGGDGQVNEEDELTELHLSAVQEAMNQMMGSSATAMASLYQRVVNISPPQARVVNMQQESDQLDLEDWLVRIGFRLRVGTLIDSTIMLLIPLSFAKEMVSLLISPSSASTVSEVTAATEVPAAPAGAQAEPASSASMHAEASVRQKATAVSSEAGYSTNHSPGELRASASGSPSHQSQGETQQIPVQKPEFTPLFEQKSQVETQNLDILMDIPLHISVELGRTKKMIKEILELAPGSVIELDKLAGEPVDIYVNQKLIARGEVVVIDENFGVRITNILDPRERLRNI</sequence>
<proteinExistence type="inferred from homology"/>
<accession>A0A1Y3PLX0</accession>
<name>A0A1Y3PLX0_9BACI</name>
<dbReference type="InterPro" id="IPR036429">
    <property type="entry name" value="SpoA-like_sf"/>
</dbReference>
<dbReference type="PANTHER" id="PTHR43484">
    <property type="match status" value="1"/>
</dbReference>
<keyword evidence="2 6" id="KW-1003">Cell membrane</keyword>
<comment type="caution">
    <text evidence="10">The sequence shown here is derived from an EMBL/GenBank/DDBJ whole genome shotgun (WGS) entry which is preliminary data.</text>
</comment>
<feature type="compositionally biased region" description="Polar residues" evidence="7">
    <location>
        <begin position="267"/>
        <end position="280"/>
    </location>
</feature>
<dbReference type="AlphaFoldDB" id="A0A1Y3PLX0"/>
<evidence type="ECO:0000313" key="11">
    <source>
        <dbReference type="Proteomes" id="UP000196475"/>
    </source>
</evidence>
<dbReference type="GO" id="GO:0009425">
    <property type="term" value="C:bacterial-type flagellum basal body"/>
    <property type="evidence" value="ECO:0007669"/>
    <property type="project" value="UniProtKB-SubCell"/>
</dbReference>
<feature type="compositionally biased region" description="Polar residues" evidence="7">
    <location>
        <begin position="288"/>
        <end position="303"/>
    </location>
</feature>
<comment type="subcellular location">
    <subcellularLocation>
        <location evidence="6">Cell membrane</location>
        <topology evidence="6">Peripheral membrane protein</topology>
        <orientation evidence="6">Cytoplasmic side</orientation>
    </subcellularLocation>
    <subcellularLocation>
        <location evidence="6">Bacterial flagellum basal body</location>
    </subcellularLocation>
</comment>
<feature type="compositionally biased region" description="Low complexity" evidence="7">
    <location>
        <begin position="241"/>
        <end position="255"/>
    </location>
</feature>
<evidence type="ECO:0000256" key="4">
    <source>
        <dbReference type="ARBA" id="ARBA00022779"/>
    </source>
</evidence>
<evidence type="ECO:0000256" key="6">
    <source>
        <dbReference type="RuleBase" id="RU362074"/>
    </source>
</evidence>
<evidence type="ECO:0000256" key="3">
    <source>
        <dbReference type="ARBA" id="ARBA00022500"/>
    </source>
</evidence>
<dbReference type="NCBIfam" id="TIGR02480">
    <property type="entry name" value="fliN"/>
    <property type="match status" value="1"/>
</dbReference>
<evidence type="ECO:0000256" key="5">
    <source>
        <dbReference type="ARBA" id="ARBA00023136"/>
    </source>
</evidence>
<reference evidence="11" key="1">
    <citation type="submission" date="2016-06" db="EMBL/GenBank/DDBJ databases">
        <authorList>
            <person name="Nascimento L."/>
            <person name="Pereira R.V."/>
            <person name="Martins L.F."/>
            <person name="Quaggio R.B."/>
            <person name="Silva A.M."/>
            <person name="Setubal J.C."/>
        </authorList>
    </citation>
    <scope>NUCLEOTIDE SEQUENCE [LARGE SCALE GENOMIC DNA]</scope>
</reference>
<dbReference type="GO" id="GO:0016787">
    <property type="term" value="F:hydrolase activity"/>
    <property type="evidence" value="ECO:0007669"/>
    <property type="project" value="InterPro"/>
</dbReference>
<feature type="domain" description="CheC-like protein" evidence="9">
    <location>
        <begin position="38"/>
        <end position="72"/>
    </location>
</feature>
<dbReference type="InterPro" id="IPR051469">
    <property type="entry name" value="FliN/MopA/SpaO"/>
</dbReference>
<dbReference type="Pfam" id="PF01052">
    <property type="entry name" value="FliMN_C"/>
    <property type="match status" value="1"/>
</dbReference>
<keyword evidence="3 6" id="KW-0145">Chemotaxis</keyword>